<dbReference type="PANTHER" id="PTHR22880:SF175">
    <property type="entry name" value="BROMODOMAIN TESTIS-SPECIFIC PROTEIN"/>
    <property type="match status" value="1"/>
</dbReference>
<accession>A0AAV7A8S8</accession>
<feature type="region of interest" description="Disordered" evidence="16">
    <location>
        <begin position="721"/>
        <end position="747"/>
    </location>
</feature>
<feature type="compositionally biased region" description="Low complexity" evidence="16">
    <location>
        <begin position="889"/>
        <end position="901"/>
    </location>
</feature>
<feature type="compositionally biased region" description="Basic residues" evidence="16">
    <location>
        <begin position="462"/>
        <end position="521"/>
    </location>
</feature>
<feature type="domain" description="NET" evidence="18">
    <location>
        <begin position="523"/>
        <end position="605"/>
    </location>
</feature>
<dbReference type="EMBL" id="WNYA01000009">
    <property type="protein sequence ID" value="KAG8555721.1"/>
    <property type="molecule type" value="Genomic_DNA"/>
</dbReference>
<dbReference type="PANTHER" id="PTHR22880">
    <property type="entry name" value="FALZ-RELATED BROMODOMAIN-CONTAINING PROTEINS"/>
    <property type="match status" value="1"/>
</dbReference>
<feature type="compositionally biased region" description="Basic and acidic residues" evidence="16">
    <location>
        <begin position="903"/>
        <end position="932"/>
    </location>
</feature>
<keyword evidence="3" id="KW-0221">Differentiation</keyword>
<dbReference type="Pfam" id="PF17035">
    <property type="entry name" value="BET"/>
    <property type="match status" value="1"/>
</dbReference>
<keyword evidence="10" id="KW-0804">Transcription</keyword>
<dbReference type="GO" id="GO:0007283">
    <property type="term" value="P:spermatogenesis"/>
    <property type="evidence" value="ECO:0007669"/>
    <property type="project" value="UniProtKB-KW"/>
</dbReference>
<evidence type="ECO:0000256" key="8">
    <source>
        <dbReference type="ARBA" id="ARBA00023117"/>
    </source>
</evidence>
<dbReference type="GO" id="GO:0006355">
    <property type="term" value="P:regulation of DNA-templated transcription"/>
    <property type="evidence" value="ECO:0007669"/>
    <property type="project" value="TreeGrafter"/>
</dbReference>
<comment type="similarity">
    <text evidence="14">Belongs to the BET family.</text>
</comment>
<evidence type="ECO:0000256" key="5">
    <source>
        <dbReference type="ARBA" id="ARBA00022871"/>
    </source>
</evidence>
<evidence type="ECO:0000256" key="12">
    <source>
        <dbReference type="ARBA" id="ARBA00023254"/>
    </source>
</evidence>
<keyword evidence="6" id="KW-0805">Transcription regulation</keyword>
<keyword evidence="5" id="KW-0744">Spermatogenesis</keyword>
<reference evidence="19" key="1">
    <citation type="thesis" date="2020" institute="ProQuest LLC" country="789 East Eisenhower Parkway, Ann Arbor, MI, USA">
        <title>Comparative Genomics and Chromosome Evolution.</title>
        <authorList>
            <person name="Mudd A.B."/>
        </authorList>
    </citation>
    <scope>NUCLEOTIDE SEQUENCE</scope>
    <source>
        <strain evidence="19">237g6f4</strain>
        <tissue evidence="19">Blood</tissue>
    </source>
</reference>
<dbReference type="GO" id="GO:0030154">
    <property type="term" value="P:cell differentiation"/>
    <property type="evidence" value="ECO:0007669"/>
    <property type="project" value="UniProtKB-KW"/>
</dbReference>
<keyword evidence="7" id="KW-0175">Coiled coil</keyword>
<feature type="compositionally biased region" description="Basic and acidic residues" evidence="16">
    <location>
        <begin position="945"/>
        <end position="963"/>
    </location>
</feature>
<dbReference type="GO" id="GO:0000785">
    <property type="term" value="C:chromatin"/>
    <property type="evidence" value="ECO:0007669"/>
    <property type="project" value="TreeGrafter"/>
</dbReference>
<evidence type="ECO:0000313" key="20">
    <source>
        <dbReference type="Proteomes" id="UP000824782"/>
    </source>
</evidence>
<evidence type="ECO:0000259" key="17">
    <source>
        <dbReference type="PROSITE" id="PS50014"/>
    </source>
</evidence>
<dbReference type="EMBL" id="WNYA01000009">
    <property type="protein sequence ID" value="KAG8555722.1"/>
    <property type="molecule type" value="Genomic_DNA"/>
</dbReference>
<dbReference type="InterPro" id="IPR027353">
    <property type="entry name" value="NET_dom"/>
</dbReference>
<evidence type="ECO:0000256" key="13">
    <source>
        <dbReference type="ARBA" id="ARBA00040033"/>
    </source>
</evidence>
<dbReference type="Pfam" id="PF17105">
    <property type="entry name" value="BRD4_CDT"/>
    <property type="match status" value="1"/>
</dbReference>
<feature type="region of interest" description="Disordered" evidence="16">
    <location>
        <begin position="814"/>
        <end position="864"/>
    </location>
</feature>
<feature type="region of interest" description="Disordered" evidence="16">
    <location>
        <begin position="411"/>
        <end position="436"/>
    </location>
</feature>
<organism evidence="19 20">
    <name type="scientific">Engystomops pustulosus</name>
    <name type="common">Tungara frog</name>
    <name type="synonym">Physalaemus pustulosus</name>
    <dbReference type="NCBI Taxonomy" id="76066"/>
    <lineage>
        <taxon>Eukaryota</taxon>
        <taxon>Metazoa</taxon>
        <taxon>Chordata</taxon>
        <taxon>Craniata</taxon>
        <taxon>Vertebrata</taxon>
        <taxon>Euteleostomi</taxon>
        <taxon>Amphibia</taxon>
        <taxon>Batrachia</taxon>
        <taxon>Anura</taxon>
        <taxon>Neobatrachia</taxon>
        <taxon>Hyloidea</taxon>
        <taxon>Leptodactylidae</taxon>
        <taxon>Leiuperinae</taxon>
        <taxon>Engystomops</taxon>
    </lineage>
</organism>
<feature type="region of interest" description="Disordered" evidence="16">
    <location>
        <begin position="452"/>
        <end position="542"/>
    </location>
</feature>
<dbReference type="Gene3D" id="1.20.920.10">
    <property type="entry name" value="Bromodomain-like"/>
    <property type="match status" value="2"/>
</dbReference>
<keyword evidence="20" id="KW-1185">Reference proteome</keyword>
<dbReference type="PROSITE" id="PS00633">
    <property type="entry name" value="BROMODOMAIN_1"/>
    <property type="match status" value="1"/>
</dbReference>
<gene>
    <name evidence="19" type="ORF">GDO81_017787</name>
</gene>
<feature type="compositionally biased region" description="Basic and acidic residues" evidence="16">
    <location>
        <begin position="978"/>
        <end position="992"/>
    </location>
</feature>
<evidence type="ECO:0000256" key="15">
    <source>
        <dbReference type="PROSITE-ProRule" id="PRU00035"/>
    </source>
</evidence>
<evidence type="ECO:0000313" key="19">
    <source>
        <dbReference type="EMBL" id="KAG8555720.1"/>
    </source>
</evidence>
<dbReference type="PROSITE" id="PS51525">
    <property type="entry name" value="NET"/>
    <property type="match status" value="1"/>
</dbReference>
<keyword evidence="9" id="KW-0010">Activator</keyword>
<evidence type="ECO:0000256" key="7">
    <source>
        <dbReference type="ARBA" id="ARBA00023054"/>
    </source>
</evidence>
<evidence type="ECO:0000256" key="3">
    <source>
        <dbReference type="ARBA" id="ARBA00022782"/>
    </source>
</evidence>
<feature type="region of interest" description="Disordered" evidence="16">
    <location>
        <begin position="209"/>
        <end position="272"/>
    </location>
</feature>
<evidence type="ECO:0000256" key="6">
    <source>
        <dbReference type="ARBA" id="ARBA00023015"/>
    </source>
</evidence>
<evidence type="ECO:0000256" key="11">
    <source>
        <dbReference type="ARBA" id="ARBA00023242"/>
    </source>
</evidence>
<dbReference type="InterPro" id="IPR036427">
    <property type="entry name" value="Bromodomain-like_sf"/>
</dbReference>
<evidence type="ECO:0000256" key="4">
    <source>
        <dbReference type="ARBA" id="ARBA00022853"/>
    </source>
</evidence>
<dbReference type="PROSITE" id="PS50014">
    <property type="entry name" value="BROMODOMAIN_2"/>
    <property type="match status" value="2"/>
</dbReference>
<feature type="compositionally biased region" description="Basic and acidic residues" evidence="16">
    <location>
        <begin position="814"/>
        <end position="832"/>
    </location>
</feature>
<dbReference type="GO" id="GO:0005634">
    <property type="term" value="C:nucleus"/>
    <property type="evidence" value="ECO:0007669"/>
    <property type="project" value="UniProtKB-SubCell"/>
</dbReference>
<feature type="compositionally biased region" description="Low complexity" evidence="16">
    <location>
        <begin position="412"/>
        <end position="428"/>
    </location>
</feature>
<dbReference type="InterPro" id="IPR043508">
    <property type="entry name" value="Bromo_Brdt_I"/>
</dbReference>
<comment type="subcellular location">
    <subcellularLocation>
        <location evidence="1">Nucleus</location>
    </subcellularLocation>
</comment>
<dbReference type="CDD" id="cd05497">
    <property type="entry name" value="Bromo_Brdt_I_like"/>
    <property type="match status" value="1"/>
</dbReference>
<dbReference type="Pfam" id="PF00439">
    <property type="entry name" value="Bromodomain"/>
    <property type="match status" value="2"/>
</dbReference>
<feature type="domain" description="Bromo" evidence="17">
    <location>
        <begin position="43"/>
        <end position="115"/>
    </location>
</feature>
<name>A0AAV7A8S8_ENGPU</name>
<evidence type="ECO:0000259" key="18">
    <source>
        <dbReference type="PROSITE" id="PS51525"/>
    </source>
</evidence>
<dbReference type="GO" id="GO:0006338">
    <property type="term" value="P:chromatin remodeling"/>
    <property type="evidence" value="ECO:0007669"/>
    <property type="project" value="TreeGrafter"/>
</dbReference>
<proteinExistence type="inferred from homology"/>
<dbReference type="GO" id="GO:0051321">
    <property type="term" value="P:meiotic cell cycle"/>
    <property type="evidence" value="ECO:0007669"/>
    <property type="project" value="UniProtKB-KW"/>
</dbReference>
<dbReference type="Gene3D" id="1.20.1270.220">
    <property type="match status" value="1"/>
</dbReference>
<evidence type="ECO:0000256" key="9">
    <source>
        <dbReference type="ARBA" id="ARBA00023159"/>
    </source>
</evidence>
<feature type="region of interest" description="Disordered" evidence="16">
    <location>
        <begin position="152"/>
        <end position="183"/>
    </location>
</feature>
<dbReference type="InterPro" id="IPR018359">
    <property type="entry name" value="Bromodomain_CS"/>
</dbReference>
<dbReference type="InterPro" id="IPR050935">
    <property type="entry name" value="Bromo_chromatin_reader"/>
</dbReference>
<dbReference type="AlphaFoldDB" id="A0AAV7A8S8"/>
<keyword evidence="2" id="KW-0677">Repeat</keyword>
<dbReference type="SMART" id="SM00297">
    <property type="entry name" value="BROMO"/>
    <property type="match status" value="2"/>
</dbReference>
<sequence>MSSRQLHVSIVNPAPPEYINRKKTGRLTNQLQYLEKVVLKALWKHNFSWPFQQPVDAAKLNLPDYYQIIKNPMDLSTIRKRLEYNYYPKALDCMQDFNTMFTNCYIYNKPGDDIVLMAQELEKMFMQKIAEMPHEEIELSVVGNRSVKNKLLTSSEGESKEDIEQTTVTKKKVPSQKMHRNPFPRPVIAMMPERTTLVPLSIIRTTKTAPTSPVSKAKKGIKRKADTTTPAVSLISTSCESSTSVTGPRQPQIPSSLEKPLADTSARDLPDSQHQIQTLNTPKPVSEQLKHCHNILTEMMSKRHAGYAWPFYKPSDSACLNLPGFSDIINCPMDMGTIRDKMENDQYKDSREFASDVRLMFMNCYKHNSPDSEVVNMARKLQDVFEILFAKIPDEPVDGSVCTPTIVNRYKSTSSESSSTSSSESSSSESEDERAKQLALLQEQLRVVHEQLKVLADGPTSKPKKKKSKKEKKEKKKKKIKEKKKKLKKKASLNQKKKKLKQKALKKKAAASDSKKKKKKLPISDDEDPAKPMSYDEKRQLSLDINKLPGEKLGRIVNIIQAREPSLRDSNPHEIEIDFETLKPSTLRHLERYVMISLRKRPKKNSGEKPSKSKDQLNKEKKLELEKRLEDVSGQLNSAKKPRLAVDQTSVTQPIGGPQRLSESSSSSTSTSESSSDSSTSDSSDSDSDTQYSNNGKATAKQDKITPTAVLRNLVVSQPPLLKDCPPATEIPSHPYKSPMKITDGYQDDIPLSPLDISHLLSPIVSPVLETITPTKKETPQFCDMKTENPEQEASLISKKEEFLEIKDTFVHHEESIECKKEPGEIPEKSEPSNDLYKSAPEKSPTTNSMESHQGDGIVKTSPEKTVKVQKSCWAMFSKALNTNLVPIKSSSDSFQQFKKAAIAKEERERALKAQEFKRQQEERGEKIREANETDTSNCPFSETKSPEEQPPKIQEPTRDLHTPELNAPEGPTEEERELARKKEQEKRRRESMAGTIDMYLQSDIMADFEEYLC</sequence>
<evidence type="ECO:0000256" key="14">
    <source>
        <dbReference type="ARBA" id="ARBA00044509"/>
    </source>
</evidence>
<dbReference type="InterPro" id="IPR038336">
    <property type="entry name" value="NET_sf"/>
</dbReference>
<keyword evidence="8 15" id="KW-0103">Bromodomain</keyword>
<feature type="compositionally biased region" description="Basic and acidic residues" evidence="16">
    <location>
        <begin position="605"/>
        <end position="631"/>
    </location>
</feature>
<feature type="region of interest" description="Disordered" evidence="16">
    <location>
        <begin position="888"/>
        <end position="997"/>
    </location>
</feature>
<feature type="domain" description="Bromo" evidence="17">
    <location>
        <begin position="303"/>
        <end position="375"/>
    </location>
</feature>
<feature type="region of interest" description="Disordered" evidence="16">
    <location>
        <begin position="597"/>
        <end position="707"/>
    </location>
</feature>
<dbReference type="FunFam" id="1.20.920.10:FF:000002">
    <property type="entry name" value="Bromodomain-containing protein 4"/>
    <property type="match status" value="1"/>
</dbReference>
<evidence type="ECO:0000256" key="1">
    <source>
        <dbReference type="ARBA" id="ARBA00004123"/>
    </source>
</evidence>
<feature type="compositionally biased region" description="Polar residues" evidence="16">
    <location>
        <begin position="934"/>
        <end position="944"/>
    </location>
</feature>
<dbReference type="PRINTS" id="PR00503">
    <property type="entry name" value="BROMODOMAIN"/>
</dbReference>
<feature type="compositionally biased region" description="Basic residues" evidence="16">
    <location>
        <begin position="169"/>
        <end position="182"/>
    </location>
</feature>
<protein>
    <recommendedName>
        <fullName evidence="13">Bromodomain testis-specific protein</fullName>
    </recommendedName>
</protein>
<dbReference type="Proteomes" id="UP000824782">
    <property type="component" value="Unassembled WGS sequence"/>
</dbReference>
<dbReference type="InterPro" id="IPR001487">
    <property type="entry name" value="Bromodomain"/>
</dbReference>
<keyword evidence="11" id="KW-0539">Nucleus</keyword>
<feature type="compositionally biased region" description="Low complexity" evidence="16">
    <location>
        <begin position="233"/>
        <end position="246"/>
    </location>
</feature>
<evidence type="ECO:0000256" key="10">
    <source>
        <dbReference type="ARBA" id="ARBA00023163"/>
    </source>
</evidence>
<keyword evidence="12" id="KW-0469">Meiosis</keyword>
<evidence type="ECO:0000256" key="2">
    <source>
        <dbReference type="ARBA" id="ARBA00022737"/>
    </source>
</evidence>
<dbReference type="FunFam" id="1.20.1270.220:FF:000001">
    <property type="entry name" value="bromodomain-containing protein 2 isoform X1"/>
    <property type="match status" value="1"/>
</dbReference>
<keyword evidence="4" id="KW-0156">Chromatin regulator</keyword>
<dbReference type="FunFam" id="1.20.920.10:FF:000003">
    <property type="entry name" value="Bromodomain-containing protein 2"/>
    <property type="match status" value="1"/>
</dbReference>
<comment type="caution">
    <text evidence="19">The sequence shown here is derived from an EMBL/GenBank/DDBJ whole genome shotgun (WGS) entry which is preliminary data.</text>
</comment>
<dbReference type="EMBL" id="WNYA01000009">
    <property type="protein sequence ID" value="KAG8555720.1"/>
    <property type="molecule type" value="Genomic_DNA"/>
</dbReference>
<feature type="compositionally biased region" description="Low complexity" evidence="16">
    <location>
        <begin position="662"/>
        <end position="683"/>
    </location>
</feature>
<evidence type="ECO:0000256" key="16">
    <source>
        <dbReference type="SAM" id="MobiDB-lite"/>
    </source>
</evidence>
<dbReference type="InterPro" id="IPR031354">
    <property type="entry name" value="BRD4_CDT"/>
</dbReference>
<dbReference type="SUPFAM" id="SSF47370">
    <property type="entry name" value="Bromodomain"/>
    <property type="match status" value="2"/>
</dbReference>